<evidence type="ECO:0000313" key="4">
    <source>
        <dbReference type="Proteomes" id="UP001589619"/>
    </source>
</evidence>
<dbReference type="PANTHER" id="PTHR43308:SF5">
    <property type="entry name" value="S-LAYER PROTEIN _ PEPTIDOGLYCAN ENDO-BETA-N-ACETYLGLUCOSAMINIDASE"/>
    <property type="match status" value="1"/>
</dbReference>
<proteinExistence type="predicted"/>
<dbReference type="SUPFAM" id="SSF63825">
    <property type="entry name" value="YWTD domain"/>
    <property type="match status" value="1"/>
</dbReference>
<feature type="region of interest" description="Disordered" evidence="1">
    <location>
        <begin position="1292"/>
        <end position="1320"/>
    </location>
</feature>
<dbReference type="Pfam" id="PF00395">
    <property type="entry name" value="SLH"/>
    <property type="match status" value="3"/>
</dbReference>
<organism evidence="3 4">
    <name type="scientific">Paenibacillus hodogayensis</name>
    <dbReference type="NCBI Taxonomy" id="279208"/>
    <lineage>
        <taxon>Bacteria</taxon>
        <taxon>Bacillati</taxon>
        <taxon>Bacillota</taxon>
        <taxon>Bacilli</taxon>
        <taxon>Bacillales</taxon>
        <taxon>Paenibacillaceae</taxon>
        <taxon>Paenibacillus</taxon>
    </lineage>
</organism>
<sequence length="1718" mass="184827">MSGKRGNTRFPSKRWMSMLLGITLLLSTLIPLAPEAAKAEGLPSGSPETPPVGVIQAGNPIGVYLTRWVLDEAGGYIYAVSSDSNQLLVIRTSDLQVEQTIAIGTRPSDLDIEGGKLYVANLGSKSIQVVDLAQKIVEKTIATRENPSRIAVAGDKAYYTALDGRIDEISVVNGVYSSIPALTNRYSVPLATDKLRGILYVPGSQVLEAYRTDDRTRIDSTDVLKNFMGGNPPLLVQGQELFYAGHRLDGARIGSVTGAYVEPGGATAQLASATSQYVLSDKSVFDRNTFRVVASLPYRSDLLLMDSSNGIYSFNGATKTINRIAIDTTPKPAIVYSKPSANTLVFDKGLTGWTLSPNGNYMYAVSKEANRLLYIRTTDWDVEKDIHVGAQPEDLRVVNDQVYVTLNGSTSIGVLDVQGGATVNESVYSMPVSSFSSRLDGKTGSLFYTSSDGIRVLNAVYGAGKRLDEINGQLAFAYWNNADVVLDKTANILYILVGGRLLKVDTETFQIQKQASVSGFSRLIMDGDFLYVGNERYLASDLSRVNGAYGLSGSNVLAAKGNYVLTEYSLYDRNTFARICDLPEKASAAFMDDYGRVFLYASATGKAIKYDSVQSLIAQSPDNQPPAQAVQNLTFTDTDPVRGSIGGSLSWSSPAIFKYITGYAIYYLDADRRKIGGPLATFSWGSSNYLIPNGTRIPNEAKYLAVFARNGTLESTVFADVEIRDLIGPSLQIMVSNMYTMDSNPLGGQYDLTYNWMPVIVPNNESVWMELYYADANKTIIGGLAKEAAFGSIFESQQVHLGALPSGTRYLKVKYRMESGLYDLQEDLVPIVDNISAEPVSDQGGRPGAPVGYSLTLDFTDEDLTPGRLGGRLSYFSSLRGEDLSSLVLYFLDQEGRRLRPIMEFAVPPSSSFSSYETYIPNGTVIPEGAVKLGFYPKNNAGEGAVGAVRTIWDMPFTEPNHVQFIDGSPYKGIADAKLEWTTNGPETGLLKQYELFYLDKYFMRIGEKPIAILSPGQENYSQPIPDGTIPTEARAVGVFMKDIYGDIPDYRGFFTAPITDNISAESTLNYPFNPLLPPALQGAFIDEDGDAGKLGGMTWWLPEVGSLASGIIGYRIYFVDADLHKLKPIAYVNYGYGYDTSWTAQVPMSTVIPDGANAFGVYPWDGNTEGPGAYYSFTDNVYLTSLSAEQIDIVNHPEGTNDTITVTGLKSGDTIKVYRNATIAYPMIFGKAEGPSLTLQVPQLGKEAGSVYVTMSNSEVGFVESRRVQKTYAAEIVTVPSGPGGGGSCCAGGGGGSPSTPTPASEPGTYAPQAKTETQDGKTFAVAELDATKLTDVFKQAKQQEKSSVIVDLKDSPNAKVQIPAEALLSAASASPGVNIISVKSGNVTYDLPIALFDVQAIAKQLGIASKDVNITVTIEQVGASEAEQIEARTQREGAKLLGVPVEFTITAGTNDKHLTINDFGNTYVTRTIVLPQAVDPSQATGIRVDPVNGELHFVPTEFDTVNGQTEARIKRQGNSVYAVVAVSPPTFADVQSHWAKADIGLLAAKLIVKGIGDNRFAPDQSISRAEFAALLVRSLGIAEEKAGSVVFADVPADAWFAGAVAAASNKGLIEGTNAGRFSPNESITREQMAVMIVRALDMIGARNDGAGNVNALTGFADRTEVSSWAQPAVSRAVQSGLMNGIDETRFSPGGSASRAQVAVILKRMLQQVGFMN</sequence>
<feature type="domain" description="SLH" evidence="2">
    <location>
        <begin position="1593"/>
        <end position="1652"/>
    </location>
</feature>
<evidence type="ECO:0000256" key="1">
    <source>
        <dbReference type="SAM" id="MobiDB-lite"/>
    </source>
</evidence>
<dbReference type="InterPro" id="IPR001119">
    <property type="entry name" value="SLH_dom"/>
</dbReference>
<feature type="domain" description="SLH" evidence="2">
    <location>
        <begin position="1658"/>
        <end position="1718"/>
    </location>
</feature>
<feature type="domain" description="SLH" evidence="2">
    <location>
        <begin position="1528"/>
        <end position="1591"/>
    </location>
</feature>
<accession>A0ABV5VTY8</accession>
<evidence type="ECO:0000313" key="3">
    <source>
        <dbReference type="EMBL" id="MFB9751720.1"/>
    </source>
</evidence>
<dbReference type="Proteomes" id="UP001589619">
    <property type="component" value="Unassembled WGS sequence"/>
</dbReference>
<evidence type="ECO:0000259" key="2">
    <source>
        <dbReference type="PROSITE" id="PS51272"/>
    </source>
</evidence>
<protein>
    <submittedName>
        <fullName evidence="3">S-layer homology domain-containing protein</fullName>
    </submittedName>
</protein>
<dbReference type="PANTHER" id="PTHR43308">
    <property type="entry name" value="OUTER MEMBRANE PROTEIN ALPHA-RELATED"/>
    <property type="match status" value="1"/>
</dbReference>
<dbReference type="InterPro" id="IPR011048">
    <property type="entry name" value="Haem_d1_sf"/>
</dbReference>
<dbReference type="PROSITE" id="PS51272">
    <property type="entry name" value="SLH"/>
    <property type="match status" value="3"/>
</dbReference>
<reference evidence="3 4" key="1">
    <citation type="submission" date="2024-09" db="EMBL/GenBank/DDBJ databases">
        <authorList>
            <person name="Sun Q."/>
            <person name="Mori K."/>
        </authorList>
    </citation>
    <scope>NUCLEOTIDE SEQUENCE [LARGE SCALE GENOMIC DNA]</scope>
    <source>
        <strain evidence="3 4">JCM 12520</strain>
    </source>
</reference>
<dbReference type="InterPro" id="IPR015943">
    <property type="entry name" value="WD40/YVTN_repeat-like_dom_sf"/>
</dbReference>
<dbReference type="EMBL" id="JBHMAG010000007">
    <property type="protein sequence ID" value="MFB9751720.1"/>
    <property type="molecule type" value="Genomic_DNA"/>
</dbReference>
<dbReference type="RefSeq" id="WP_344912524.1">
    <property type="nucleotide sequence ID" value="NZ_BAAAYO010000010.1"/>
</dbReference>
<gene>
    <name evidence="3" type="ORF">ACFFNY_09070</name>
</gene>
<dbReference type="SUPFAM" id="SSF51004">
    <property type="entry name" value="C-terminal (heme d1) domain of cytochrome cd1-nitrite reductase"/>
    <property type="match status" value="1"/>
</dbReference>
<keyword evidence="4" id="KW-1185">Reference proteome</keyword>
<name>A0ABV5VTY8_9BACL</name>
<dbReference type="Gene3D" id="2.130.10.10">
    <property type="entry name" value="YVTN repeat-like/Quinoprotein amine dehydrogenase"/>
    <property type="match status" value="2"/>
</dbReference>
<comment type="caution">
    <text evidence="3">The sequence shown here is derived from an EMBL/GenBank/DDBJ whole genome shotgun (WGS) entry which is preliminary data.</text>
</comment>
<dbReference type="InterPro" id="IPR051465">
    <property type="entry name" value="Cell_Envelope_Struct_Comp"/>
</dbReference>